<dbReference type="Gene3D" id="1.25.40.10">
    <property type="entry name" value="Tetratricopeptide repeat domain"/>
    <property type="match status" value="1"/>
</dbReference>
<feature type="transmembrane region" description="Helical" evidence="2">
    <location>
        <begin position="133"/>
        <end position="153"/>
    </location>
</feature>
<evidence type="ECO:0000256" key="1">
    <source>
        <dbReference type="PROSITE-ProRule" id="PRU00339"/>
    </source>
</evidence>
<evidence type="ECO:0000259" key="4">
    <source>
        <dbReference type="PROSITE" id="PS51781"/>
    </source>
</evidence>
<evidence type="ECO:0000313" key="6">
    <source>
        <dbReference type="Proteomes" id="UP000435357"/>
    </source>
</evidence>
<organism evidence="5 6">
    <name type="scientific">Salibacter halophilus</name>
    <dbReference type="NCBI Taxonomy" id="1803916"/>
    <lineage>
        <taxon>Bacteria</taxon>
        <taxon>Pseudomonadati</taxon>
        <taxon>Bacteroidota</taxon>
        <taxon>Flavobacteriia</taxon>
        <taxon>Flavobacteriales</taxon>
        <taxon>Salibacteraceae</taxon>
        <taxon>Salibacter</taxon>
    </lineage>
</organism>
<reference evidence="5 6" key="1">
    <citation type="submission" date="2019-09" db="EMBL/GenBank/DDBJ databases">
        <title>Genomes of Cryomorphaceae.</title>
        <authorList>
            <person name="Bowman J.P."/>
        </authorList>
    </citation>
    <scope>NUCLEOTIDE SEQUENCE [LARGE SCALE GENOMIC DNA]</scope>
    <source>
        <strain evidence="5 6">KCTC 52047</strain>
    </source>
</reference>
<accession>A0A6N6M8W8</accession>
<gene>
    <name evidence="5" type="ORF">F3059_02305</name>
</gene>
<feature type="domain" description="SH3b" evidence="4">
    <location>
        <begin position="191"/>
        <end position="253"/>
    </location>
</feature>
<dbReference type="PROSITE" id="PS50293">
    <property type="entry name" value="TPR_REGION"/>
    <property type="match status" value="1"/>
</dbReference>
<dbReference type="InterPro" id="IPR011990">
    <property type="entry name" value="TPR-like_helical_dom_sf"/>
</dbReference>
<dbReference type="SUPFAM" id="SSF48452">
    <property type="entry name" value="TPR-like"/>
    <property type="match status" value="1"/>
</dbReference>
<sequence length="253" mass="28688">MKNALTYFITLVIFVCQSAMASSPERLFEEANSAYESEQIDSAKTLYNQLINQGYTSHQLHYNLGNAHFKSGEVAQSILHYERALKLKPNDEDTRHNLNVANGQITDEFEELPSLFITNWWKGLITLFAPSTWWIIAIVLFWVFVAFVTLFILTKDIAVKKRLVGGIVSALVIMVLTVIISIFSYIEMQSHDNAIVMKSSVSVFSEPQSNATELYVIHSGLKVEIQESNNNWIEVRLPNGNKGWIPQTSVTRI</sequence>
<dbReference type="Pfam" id="PF00515">
    <property type="entry name" value="TPR_1"/>
    <property type="match status" value="1"/>
</dbReference>
<proteinExistence type="predicted"/>
<evidence type="ECO:0000256" key="2">
    <source>
        <dbReference type="SAM" id="Phobius"/>
    </source>
</evidence>
<protein>
    <submittedName>
        <fullName evidence="5">Tetratricopeptide repeat protein</fullName>
    </submittedName>
</protein>
<dbReference type="Proteomes" id="UP000435357">
    <property type="component" value="Unassembled WGS sequence"/>
</dbReference>
<keyword evidence="1" id="KW-0802">TPR repeat</keyword>
<comment type="caution">
    <text evidence="5">The sequence shown here is derived from an EMBL/GenBank/DDBJ whole genome shotgun (WGS) entry which is preliminary data.</text>
</comment>
<dbReference type="InterPro" id="IPR003646">
    <property type="entry name" value="SH3-like_bac-type"/>
</dbReference>
<dbReference type="PROSITE" id="PS51781">
    <property type="entry name" value="SH3B"/>
    <property type="match status" value="1"/>
</dbReference>
<evidence type="ECO:0000313" key="5">
    <source>
        <dbReference type="EMBL" id="KAB1065506.1"/>
    </source>
</evidence>
<keyword evidence="6" id="KW-1185">Reference proteome</keyword>
<dbReference type="SMART" id="SM00028">
    <property type="entry name" value="TPR"/>
    <property type="match status" value="2"/>
</dbReference>
<dbReference type="EMBL" id="WACR01000002">
    <property type="protein sequence ID" value="KAB1065506.1"/>
    <property type="molecule type" value="Genomic_DNA"/>
</dbReference>
<keyword evidence="2" id="KW-0472">Membrane</keyword>
<dbReference type="OrthoDB" id="9776208at2"/>
<dbReference type="PROSITE" id="PS50005">
    <property type="entry name" value="TPR"/>
    <property type="match status" value="1"/>
</dbReference>
<name>A0A6N6M8W8_9FLAO</name>
<dbReference type="Pfam" id="PF08239">
    <property type="entry name" value="SH3_3"/>
    <property type="match status" value="1"/>
</dbReference>
<dbReference type="AlphaFoldDB" id="A0A6N6M8W8"/>
<dbReference type="InterPro" id="IPR019734">
    <property type="entry name" value="TPR_rpt"/>
</dbReference>
<evidence type="ECO:0000256" key="3">
    <source>
        <dbReference type="SAM" id="SignalP"/>
    </source>
</evidence>
<feature type="repeat" description="TPR" evidence="1">
    <location>
        <begin position="58"/>
        <end position="91"/>
    </location>
</feature>
<keyword evidence="3" id="KW-0732">Signal</keyword>
<dbReference type="RefSeq" id="WP_151166330.1">
    <property type="nucleotide sequence ID" value="NZ_WACR01000002.1"/>
</dbReference>
<feature type="chain" id="PRO_5027124019" evidence="3">
    <location>
        <begin position="22"/>
        <end position="253"/>
    </location>
</feature>
<keyword evidence="2" id="KW-1133">Transmembrane helix</keyword>
<feature type="signal peptide" evidence="3">
    <location>
        <begin position="1"/>
        <end position="21"/>
    </location>
</feature>
<dbReference type="Gene3D" id="2.30.30.40">
    <property type="entry name" value="SH3 Domains"/>
    <property type="match status" value="1"/>
</dbReference>
<feature type="transmembrane region" description="Helical" evidence="2">
    <location>
        <begin position="165"/>
        <end position="186"/>
    </location>
</feature>
<keyword evidence="2" id="KW-0812">Transmembrane</keyword>